<feature type="transmembrane region" description="Helical" evidence="10">
    <location>
        <begin position="174"/>
        <end position="196"/>
    </location>
</feature>
<feature type="transmembrane region" description="Helical" evidence="10">
    <location>
        <begin position="31"/>
        <end position="55"/>
    </location>
</feature>
<keyword evidence="8" id="KW-0675">Receptor</keyword>
<evidence type="ECO:0000256" key="2">
    <source>
        <dbReference type="ARBA" id="ARBA00022475"/>
    </source>
</evidence>
<evidence type="ECO:0000256" key="7">
    <source>
        <dbReference type="ARBA" id="ARBA00023136"/>
    </source>
</evidence>
<protein>
    <recommendedName>
        <fullName evidence="13">Odorant receptor 13a</fullName>
    </recommendedName>
</protein>
<reference evidence="11 12" key="1">
    <citation type="submission" date="2016-03" db="EMBL/GenBank/DDBJ databases">
        <title>Trachymyrmex septentrionalis WGS genome.</title>
        <authorList>
            <person name="Nygaard S."/>
            <person name="Hu H."/>
            <person name="Boomsma J."/>
            <person name="Zhang G."/>
        </authorList>
    </citation>
    <scope>NUCLEOTIDE SEQUENCE [LARGE SCALE GENOMIC DNA]</scope>
    <source>
        <strain evidence="11">Tsep2-gDNA-1</strain>
        <tissue evidence="11">Whole body</tissue>
    </source>
</reference>
<evidence type="ECO:0000256" key="6">
    <source>
        <dbReference type="ARBA" id="ARBA00022989"/>
    </source>
</evidence>
<evidence type="ECO:0000256" key="5">
    <source>
        <dbReference type="ARBA" id="ARBA00022725"/>
    </source>
</evidence>
<keyword evidence="9" id="KW-0807">Transducer</keyword>
<evidence type="ECO:0000256" key="3">
    <source>
        <dbReference type="ARBA" id="ARBA00022606"/>
    </source>
</evidence>
<evidence type="ECO:0000256" key="9">
    <source>
        <dbReference type="ARBA" id="ARBA00023224"/>
    </source>
</evidence>
<feature type="transmembrane region" description="Helical" evidence="10">
    <location>
        <begin position="824"/>
        <end position="845"/>
    </location>
</feature>
<dbReference type="AlphaFoldDB" id="A0A195FT13"/>
<dbReference type="PANTHER" id="PTHR21137">
    <property type="entry name" value="ODORANT RECEPTOR"/>
    <property type="match status" value="1"/>
</dbReference>
<evidence type="ECO:0000256" key="10">
    <source>
        <dbReference type="SAM" id="Phobius"/>
    </source>
</evidence>
<keyword evidence="7 10" id="KW-0472">Membrane</keyword>
<dbReference type="GO" id="GO:0005886">
    <property type="term" value="C:plasma membrane"/>
    <property type="evidence" value="ECO:0007669"/>
    <property type="project" value="UniProtKB-SubCell"/>
</dbReference>
<evidence type="ECO:0000313" key="11">
    <source>
        <dbReference type="EMBL" id="KYN43581.1"/>
    </source>
</evidence>
<dbReference type="InterPro" id="IPR004117">
    <property type="entry name" value="7tm6_olfct_rcpt"/>
</dbReference>
<dbReference type="EMBL" id="KQ981276">
    <property type="protein sequence ID" value="KYN43581.1"/>
    <property type="molecule type" value="Genomic_DNA"/>
</dbReference>
<sequence>MQSVVLRYYRINKIFMSQIGIWPYQSRTKRILIPSTIVLISVSIFIAEIICMFDTWGNVDIAVECMISTIIIIGSFTKLFNLILNMKKTRHLFSLIEYHWQVFTNSTDIKIMQDYVTFGRKIIILYSIYIYTSMVVFIIIPMSPQIMDIVIPLNDTRPRKLLIEVEYRVDQEKYYYPILFHSYVAIVLIISVIVCVDTTYISYVEHGCSLFAAIGYRLEHVISKGHIDKTSYFAKSKERTYQDVEVEDTCFKEKAIFYEFVTCLRKHQLAIQYVCILESSFTLSTGIQLLCNVVGMSLTGIQVINNLNSIENIIRYTALCLGSFFHLLCMTLPGQRLMDHSLDVFNSICRSHWYTFSLKTKKMLRILLYRSIVPCTLTAGKFFVMSMANYSSVSIIVFAMVYCKIIHVRYESGNGVLLVYDTWSNMDVIVEAIIVITCIFAASTKLINIIVNNHKFRRLLQLMCEHWECFNSEFERHIMRYYASISQKVTKYFGVYFIVFTIFYLLIPLIPRILDVVKPLNESRPLIYVYSVEYRVDKEKYYYPILLHCYATSLITIIVMFTVDTTYIMCVLHVCSLFIAISHRLENITVKAETKSDDNKKKYIGRHYHLLMEKHGSTDNDYCELIMCLKRHQLALENVQVLNSTFTQAMFILLSLNMLNLSVIGIQLIKNLDHINEIIRYIFFICAVFLHLVCMCIPGQLLIDRSTEVFDKAIPFIDRLNNHYFCLLFDKQWTFTKLLKSYFREYIQCDMYCKNRQSDLQFQNGKHDHRIGSACFERASLQFKGLLQHMQDDWNNLLISEETQILTHYAEKSRKLMLAYSKPLVYFTYLYLIQTCLHLLLKFYLDLDDICRSRFIEMMESTISLFLFFDVGLGFLLHTSSCIMIIVQMGSSEIMRYVALMLMQSCRLFFNSWAGQEVTDHSVEVSIAAYNGIWYNAPVKVQKLLLFLIARSQKSSQITIAKLYVINLEGFSKVRTRKCVSRIII</sequence>
<evidence type="ECO:0000313" key="12">
    <source>
        <dbReference type="Proteomes" id="UP000078541"/>
    </source>
</evidence>
<dbReference type="GO" id="GO:0007165">
    <property type="term" value="P:signal transduction"/>
    <property type="evidence" value="ECO:0007669"/>
    <property type="project" value="UniProtKB-KW"/>
</dbReference>
<keyword evidence="5" id="KW-0552">Olfaction</keyword>
<feature type="transmembrane region" description="Helical" evidence="10">
    <location>
        <begin position="122"/>
        <end position="140"/>
    </location>
</feature>
<keyword evidence="3" id="KW-0716">Sensory transduction</keyword>
<feature type="transmembrane region" description="Helical" evidence="10">
    <location>
        <begin position="367"/>
        <end position="384"/>
    </location>
</feature>
<evidence type="ECO:0008006" key="13">
    <source>
        <dbReference type="Google" id="ProtNLM"/>
    </source>
</evidence>
<name>A0A195FT13_9HYME</name>
<dbReference type="Pfam" id="PF02949">
    <property type="entry name" value="7tm_6"/>
    <property type="match status" value="3"/>
</dbReference>
<dbReference type="PANTHER" id="PTHR21137:SF35">
    <property type="entry name" value="ODORANT RECEPTOR 19A-RELATED"/>
    <property type="match status" value="1"/>
</dbReference>
<feature type="transmembrane region" description="Helical" evidence="10">
    <location>
        <begin position="428"/>
        <end position="451"/>
    </location>
</feature>
<keyword evidence="4 10" id="KW-0812">Transmembrane</keyword>
<dbReference type="Proteomes" id="UP000078541">
    <property type="component" value="Unassembled WGS sequence"/>
</dbReference>
<comment type="subcellular location">
    <subcellularLocation>
        <location evidence="1">Cell membrane</location>
        <topology evidence="1">Multi-pass membrane protein</topology>
    </subcellularLocation>
</comment>
<accession>A0A195FT13</accession>
<proteinExistence type="predicted"/>
<feature type="transmembrane region" description="Helical" evidence="10">
    <location>
        <begin position="61"/>
        <end position="84"/>
    </location>
</feature>
<keyword evidence="6 10" id="KW-1133">Transmembrane helix</keyword>
<evidence type="ECO:0000256" key="8">
    <source>
        <dbReference type="ARBA" id="ARBA00023170"/>
    </source>
</evidence>
<dbReference type="GO" id="GO:0005549">
    <property type="term" value="F:odorant binding"/>
    <property type="evidence" value="ECO:0007669"/>
    <property type="project" value="InterPro"/>
</dbReference>
<organism evidence="11 12">
    <name type="scientific">Trachymyrmex septentrionalis</name>
    <dbReference type="NCBI Taxonomy" id="34720"/>
    <lineage>
        <taxon>Eukaryota</taxon>
        <taxon>Metazoa</taxon>
        <taxon>Ecdysozoa</taxon>
        <taxon>Arthropoda</taxon>
        <taxon>Hexapoda</taxon>
        <taxon>Insecta</taxon>
        <taxon>Pterygota</taxon>
        <taxon>Neoptera</taxon>
        <taxon>Endopterygota</taxon>
        <taxon>Hymenoptera</taxon>
        <taxon>Apocrita</taxon>
        <taxon>Aculeata</taxon>
        <taxon>Formicoidea</taxon>
        <taxon>Formicidae</taxon>
        <taxon>Myrmicinae</taxon>
        <taxon>Trachymyrmex</taxon>
    </lineage>
</organism>
<dbReference type="STRING" id="34720.A0A195FT13"/>
<feature type="transmembrane region" description="Helical" evidence="10">
    <location>
        <begin position="681"/>
        <end position="703"/>
    </location>
</feature>
<feature type="transmembrane region" description="Helical" evidence="10">
    <location>
        <begin position="541"/>
        <end position="560"/>
    </location>
</feature>
<gene>
    <name evidence="11" type="ORF">ALC56_01842</name>
</gene>
<keyword evidence="12" id="KW-1185">Reference proteome</keyword>
<feature type="transmembrane region" description="Helical" evidence="10">
    <location>
        <begin position="865"/>
        <end position="887"/>
    </location>
</feature>
<feature type="transmembrane region" description="Helical" evidence="10">
    <location>
        <begin position="566"/>
        <end position="585"/>
    </location>
</feature>
<evidence type="ECO:0000256" key="1">
    <source>
        <dbReference type="ARBA" id="ARBA00004651"/>
    </source>
</evidence>
<evidence type="ECO:0000256" key="4">
    <source>
        <dbReference type="ARBA" id="ARBA00022692"/>
    </source>
</evidence>
<keyword evidence="2" id="KW-1003">Cell membrane</keyword>
<feature type="transmembrane region" description="Helical" evidence="10">
    <location>
        <begin position="493"/>
        <end position="514"/>
    </location>
</feature>
<feature type="transmembrane region" description="Helical" evidence="10">
    <location>
        <begin position="649"/>
        <end position="669"/>
    </location>
</feature>
<dbReference type="GO" id="GO:0004984">
    <property type="term" value="F:olfactory receptor activity"/>
    <property type="evidence" value="ECO:0007669"/>
    <property type="project" value="InterPro"/>
</dbReference>